<dbReference type="InterPro" id="IPR016197">
    <property type="entry name" value="Chromo-like_dom_sf"/>
</dbReference>
<dbReference type="SUPFAM" id="SSF54160">
    <property type="entry name" value="Chromo domain-like"/>
    <property type="match status" value="1"/>
</dbReference>
<dbReference type="Pfam" id="PF00385">
    <property type="entry name" value="Chromo"/>
    <property type="match status" value="1"/>
</dbReference>
<dbReference type="InterPro" id="IPR056924">
    <property type="entry name" value="SH3_Tf2-1"/>
</dbReference>
<name>A0A8H7SG97_9FUNG</name>
<evidence type="ECO:0000256" key="2">
    <source>
        <dbReference type="ARBA" id="ARBA00023242"/>
    </source>
</evidence>
<dbReference type="PANTHER" id="PTHR46148">
    <property type="entry name" value="CHROMO DOMAIN-CONTAINING PROTEIN"/>
    <property type="match status" value="1"/>
</dbReference>
<keyword evidence="2" id="KW-0539">Nucleus</keyword>
<dbReference type="AlphaFoldDB" id="A0A8H7SG97"/>
<dbReference type="InterPro" id="IPR023779">
    <property type="entry name" value="Chromodomain_CS"/>
</dbReference>
<dbReference type="Pfam" id="PF24626">
    <property type="entry name" value="SH3_Tf2-1"/>
    <property type="match status" value="1"/>
</dbReference>
<organism evidence="4 5">
    <name type="scientific">Thamnidium elegans</name>
    <dbReference type="NCBI Taxonomy" id="101142"/>
    <lineage>
        <taxon>Eukaryota</taxon>
        <taxon>Fungi</taxon>
        <taxon>Fungi incertae sedis</taxon>
        <taxon>Mucoromycota</taxon>
        <taxon>Mucoromycotina</taxon>
        <taxon>Mucoromycetes</taxon>
        <taxon>Mucorales</taxon>
        <taxon>Mucorineae</taxon>
        <taxon>Mucoraceae</taxon>
        <taxon>Thamnidium</taxon>
    </lineage>
</organism>
<evidence type="ECO:0000313" key="4">
    <source>
        <dbReference type="EMBL" id="KAG2228904.1"/>
    </source>
</evidence>
<feature type="domain" description="Chromo" evidence="3">
    <location>
        <begin position="123"/>
        <end position="183"/>
    </location>
</feature>
<dbReference type="SMART" id="SM00298">
    <property type="entry name" value="CHROMO"/>
    <property type="match status" value="1"/>
</dbReference>
<gene>
    <name evidence="4" type="ORF">INT48_004676</name>
</gene>
<dbReference type="Proteomes" id="UP000613177">
    <property type="component" value="Unassembled WGS sequence"/>
</dbReference>
<proteinExistence type="predicted"/>
<keyword evidence="5" id="KW-1185">Reference proteome</keyword>
<sequence>MKKIHEEMKSEIVTAQNDQAKFYNRKRKDASNFKVGDLVYLSTKNIITARPSKKLDHKRLGPFKIIQKIGTHAYKLLLPRTMKLHPVFHVSLLTPQNNKDLPDISNRTVKPLPPVVVGDHEEFIVKEVIDSRWYRRRLQYKVKWVGYEDPSEDTWEDANNLKNAPLAVSTFHKNYPNKPKPVEGRTS</sequence>
<reference evidence="4" key="1">
    <citation type="submission" date="2021-01" db="EMBL/GenBank/DDBJ databases">
        <title>Metabolic potential, ecology and presence of endohyphal bacteria is reflected in genomic diversity of Mucoromycotina.</title>
        <authorList>
            <person name="Muszewska A."/>
            <person name="Okrasinska A."/>
            <person name="Steczkiewicz K."/>
            <person name="Drgas O."/>
            <person name="Orlowska M."/>
            <person name="Perlinska-Lenart U."/>
            <person name="Aleksandrzak-Piekarczyk T."/>
            <person name="Szatraj K."/>
            <person name="Zielenkiewicz U."/>
            <person name="Pilsyk S."/>
            <person name="Malc E."/>
            <person name="Mieczkowski P."/>
            <person name="Kruszewska J.S."/>
            <person name="Biernat P."/>
            <person name="Pawlowska J."/>
        </authorList>
    </citation>
    <scope>NUCLEOTIDE SEQUENCE</scope>
    <source>
        <strain evidence="4">WA0000018081</strain>
    </source>
</reference>
<dbReference type="PROSITE" id="PS50013">
    <property type="entry name" value="CHROMO_2"/>
    <property type="match status" value="1"/>
</dbReference>
<comment type="subcellular location">
    <subcellularLocation>
        <location evidence="1">Nucleus</location>
    </subcellularLocation>
</comment>
<comment type="caution">
    <text evidence="4">The sequence shown here is derived from an EMBL/GenBank/DDBJ whole genome shotgun (WGS) entry which is preliminary data.</text>
</comment>
<dbReference type="CDD" id="cd00024">
    <property type="entry name" value="CD_CSD"/>
    <property type="match status" value="1"/>
</dbReference>
<dbReference type="InterPro" id="IPR023780">
    <property type="entry name" value="Chromo_domain"/>
</dbReference>
<dbReference type="GO" id="GO:0005634">
    <property type="term" value="C:nucleus"/>
    <property type="evidence" value="ECO:0007669"/>
    <property type="project" value="UniProtKB-SubCell"/>
</dbReference>
<dbReference type="PROSITE" id="PS00598">
    <property type="entry name" value="CHROMO_1"/>
    <property type="match status" value="1"/>
</dbReference>
<evidence type="ECO:0000313" key="5">
    <source>
        <dbReference type="Proteomes" id="UP000613177"/>
    </source>
</evidence>
<evidence type="ECO:0000256" key="1">
    <source>
        <dbReference type="ARBA" id="ARBA00004123"/>
    </source>
</evidence>
<dbReference type="Gene3D" id="2.40.50.40">
    <property type="match status" value="1"/>
</dbReference>
<feature type="non-terminal residue" evidence="4">
    <location>
        <position position="187"/>
    </location>
</feature>
<dbReference type="EMBL" id="JAEPRE010000339">
    <property type="protein sequence ID" value="KAG2228904.1"/>
    <property type="molecule type" value="Genomic_DNA"/>
</dbReference>
<evidence type="ECO:0000259" key="3">
    <source>
        <dbReference type="PROSITE" id="PS50013"/>
    </source>
</evidence>
<protein>
    <recommendedName>
        <fullName evidence="3">Chromo domain-containing protein</fullName>
    </recommendedName>
</protein>
<dbReference type="InterPro" id="IPR000953">
    <property type="entry name" value="Chromo/chromo_shadow_dom"/>
</dbReference>
<dbReference type="PANTHER" id="PTHR46148:SF55">
    <property type="match status" value="1"/>
</dbReference>
<accession>A0A8H7SG97</accession>